<evidence type="ECO:0000313" key="3">
    <source>
        <dbReference type="EMBL" id="OWV34444.1"/>
    </source>
</evidence>
<dbReference type="PROSITE" id="PS00061">
    <property type="entry name" value="ADH_SHORT"/>
    <property type="match status" value="1"/>
</dbReference>
<protein>
    <submittedName>
        <fullName evidence="3">3-hydroxybutyrate dehydrogenase</fullName>
    </submittedName>
</protein>
<evidence type="ECO:0000256" key="2">
    <source>
        <dbReference type="RuleBase" id="RU000363"/>
    </source>
</evidence>
<reference evidence="4" key="1">
    <citation type="submission" date="2017-05" db="EMBL/GenBank/DDBJ databases">
        <authorList>
            <person name="Lin X."/>
        </authorList>
    </citation>
    <scope>NUCLEOTIDE SEQUENCE [LARGE SCALE GENOMIC DNA]</scope>
    <source>
        <strain evidence="4">JLT2012</strain>
    </source>
</reference>
<dbReference type="InterPro" id="IPR020904">
    <property type="entry name" value="Sc_DH/Rdtase_CS"/>
</dbReference>
<dbReference type="Pfam" id="PF00106">
    <property type="entry name" value="adh_short"/>
    <property type="match status" value="1"/>
</dbReference>
<keyword evidence="4" id="KW-1185">Reference proteome</keyword>
<name>A0A219B8E2_9SPHN</name>
<dbReference type="InterPro" id="IPR002347">
    <property type="entry name" value="SDR_fam"/>
</dbReference>
<dbReference type="PRINTS" id="PR00080">
    <property type="entry name" value="SDRFAMILY"/>
</dbReference>
<dbReference type="GO" id="GO:0003858">
    <property type="term" value="F:3-hydroxybutyrate dehydrogenase activity"/>
    <property type="evidence" value="ECO:0007669"/>
    <property type="project" value="InterPro"/>
</dbReference>
<dbReference type="FunFam" id="3.40.50.720:FF:000084">
    <property type="entry name" value="Short-chain dehydrogenase reductase"/>
    <property type="match status" value="1"/>
</dbReference>
<dbReference type="STRING" id="1234595.C725_2009"/>
<sequence>MTISGLQGRTALITGSTSGIGAAIAEKMAAAGANVVLNGFGDAGEIEGQRSALERDHAIRAIYINKDLSSGSECRALVAEAAAQLAPPDILVNNAGIQHVAAIDEFPPEKWDAIIAINLTSAFHTIAAALPAMKDAGWGRIINIASAQGLVGSPFKSAYNAAKHGIIGMTKSVALEVARTKITVNAICPGYVRTPLVEGQVADQAKAHDMSEEEVIEKVILDAQPNKEFVEPGQLGDFAVFLCTEAGSSFTGAALPMDGGWTAR</sequence>
<proteinExistence type="inferred from homology"/>
<dbReference type="Gene3D" id="3.40.50.720">
    <property type="entry name" value="NAD(P)-binding Rossmann-like Domain"/>
    <property type="match status" value="1"/>
</dbReference>
<gene>
    <name evidence="3" type="ORF">B5C34_13910</name>
</gene>
<dbReference type="PANTHER" id="PTHR42879:SF2">
    <property type="entry name" value="3-OXOACYL-[ACYL-CARRIER-PROTEIN] REDUCTASE FABG"/>
    <property type="match status" value="1"/>
</dbReference>
<dbReference type="RefSeq" id="WP_088713144.1">
    <property type="nucleotide sequence ID" value="NZ_NFZT01000001.1"/>
</dbReference>
<dbReference type="AlphaFoldDB" id="A0A219B8E2"/>
<dbReference type="GO" id="GO:0032787">
    <property type="term" value="P:monocarboxylic acid metabolic process"/>
    <property type="evidence" value="ECO:0007669"/>
    <property type="project" value="UniProtKB-ARBA"/>
</dbReference>
<dbReference type="PRINTS" id="PR00081">
    <property type="entry name" value="GDHRDH"/>
</dbReference>
<evidence type="ECO:0000256" key="1">
    <source>
        <dbReference type="ARBA" id="ARBA00006484"/>
    </source>
</evidence>
<comment type="caution">
    <text evidence="3">The sequence shown here is derived from an EMBL/GenBank/DDBJ whole genome shotgun (WGS) entry which is preliminary data.</text>
</comment>
<accession>A0A219B8E2</accession>
<dbReference type="NCBIfam" id="NF009093">
    <property type="entry name" value="PRK12429.1"/>
    <property type="match status" value="1"/>
</dbReference>
<comment type="similarity">
    <text evidence="1 2">Belongs to the short-chain dehydrogenases/reductases (SDR) family.</text>
</comment>
<dbReference type="EMBL" id="NFZT01000001">
    <property type="protein sequence ID" value="OWV34444.1"/>
    <property type="molecule type" value="Genomic_DNA"/>
</dbReference>
<dbReference type="NCBIfam" id="TIGR01963">
    <property type="entry name" value="PHB_DH"/>
    <property type="match status" value="1"/>
</dbReference>
<organism evidence="3 4">
    <name type="scientific">Pacificimonas flava</name>
    <dbReference type="NCBI Taxonomy" id="1234595"/>
    <lineage>
        <taxon>Bacteria</taxon>
        <taxon>Pseudomonadati</taxon>
        <taxon>Pseudomonadota</taxon>
        <taxon>Alphaproteobacteria</taxon>
        <taxon>Sphingomonadales</taxon>
        <taxon>Sphingosinicellaceae</taxon>
        <taxon>Pacificimonas</taxon>
    </lineage>
</organism>
<dbReference type="Proteomes" id="UP000198462">
    <property type="component" value="Unassembled WGS sequence"/>
</dbReference>
<dbReference type="InterPro" id="IPR011294">
    <property type="entry name" value="3-OHbutyrate_DH"/>
</dbReference>
<dbReference type="SUPFAM" id="SSF51735">
    <property type="entry name" value="NAD(P)-binding Rossmann-fold domains"/>
    <property type="match status" value="1"/>
</dbReference>
<dbReference type="InterPro" id="IPR050259">
    <property type="entry name" value="SDR"/>
</dbReference>
<dbReference type="OrthoDB" id="9804774at2"/>
<evidence type="ECO:0000313" key="4">
    <source>
        <dbReference type="Proteomes" id="UP000198462"/>
    </source>
</evidence>
<dbReference type="InterPro" id="IPR036291">
    <property type="entry name" value="NAD(P)-bd_dom_sf"/>
</dbReference>
<dbReference type="PANTHER" id="PTHR42879">
    <property type="entry name" value="3-OXOACYL-(ACYL-CARRIER-PROTEIN) REDUCTASE"/>
    <property type="match status" value="1"/>
</dbReference>